<keyword evidence="2" id="KW-1185">Reference proteome</keyword>
<name>A0ABT4VTV2_9HYPH</name>
<evidence type="ECO:0008006" key="3">
    <source>
        <dbReference type="Google" id="ProtNLM"/>
    </source>
</evidence>
<organism evidence="1 2">
    <name type="scientific">Hoeflea poritis</name>
    <dbReference type="NCBI Taxonomy" id="2993659"/>
    <lineage>
        <taxon>Bacteria</taxon>
        <taxon>Pseudomonadati</taxon>
        <taxon>Pseudomonadota</taxon>
        <taxon>Alphaproteobacteria</taxon>
        <taxon>Hyphomicrobiales</taxon>
        <taxon>Rhizobiaceae</taxon>
        <taxon>Hoeflea</taxon>
    </lineage>
</organism>
<accession>A0ABT4VTV2</accession>
<gene>
    <name evidence="1" type="ORF">OOZ53_22485</name>
</gene>
<evidence type="ECO:0000313" key="1">
    <source>
        <dbReference type="EMBL" id="MDA4848143.1"/>
    </source>
</evidence>
<protein>
    <recommendedName>
        <fullName evidence="3">Secreted protein</fullName>
    </recommendedName>
</protein>
<sequence>MRFIIKALFWFGVVVLFLPGNGEHDSATSAEQSTRSAVELRELAVRIQQICLRDPALCRNGAAELLASEEDEIARLLRSEAAQLAGTGD</sequence>
<dbReference type="RefSeq" id="WP_271091993.1">
    <property type="nucleotide sequence ID" value="NZ_JAPJZH010000019.1"/>
</dbReference>
<dbReference type="Proteomes" id="UP001148313">
    <property type="component" value="Unassembled WGS sequence"/>
</dbReference>
<proteinExistence type="predicted"/>
<comment type="caution">
    <text evidence="1">The sequence shown here is derived from an EMBL/GenBank/DDBJ whole genome shotgun (WGS) entry which is preliminary data.</text>
</comment>
<evidence type="ECO:0000313" key="2">
    <source>
        <dbReference type="Proteomes" id="UP001148313"/>
    </source>
</evidence>
<reference evidence="1" key="1">
    <citation type="submission" date="2022-11" db="EMBL/GenBank/DDBJ databases">
        <title>Hoeflea poritis sp. nov., isolated from scleractinian coral Porites lutea.</title>
        <authorList>
            <person name="Zhang G."/>
            <person name="Wei Q."/>
            <person name="Cai L."/>
        </authorList>
    </citation>
    <scope>NUCLEOTIDE SEQUENCE</scope>
    <source>
        <strain evidence="1">E7-10</strain>
    </source>
</reference>
<dbReference type="EMBL" id="JAPJZH010000019">
    <property type="protein sequence ID" value="MDA4848143.1"/>
    <property type="molecule type" value="Genomic_DNA"/>
</dbReference>